<dbReference type="InterPro" id="IPR036188">
    <property type="entry name" value="FAD/NAD-bd_sf"/>
</dbReference>
<evidence type="ECO:0000256" key="3">
    <source>
        <dbReference type="ARBA" id="ARBA00022630"/>
    </source>
</evidence>
<dbReference type="OrthoDB" id="9802028at2"/>
<dbReference type="Pfam" id="PF02852">
    <property type="entry name" value="Pyr_redox_dim"/>
    <property type="match status" value="1"/>
</dbReference>
<dbReference type="AlphaFoldDB" id="A0A0R2G5M5"/>
<dbReference type="PANTHER" id="PTHR43429">
    <property type="entry name" value="PYRIDINE NUCLEOTIDE-DISULFIDE OXIDOREDUCTASE DOMAIN-CONTAINING"/>
    <property type="match status" value="1"/>
</dbReference>
<gene>
    <name evidence="10" type="ORF">IV36_GL001335</name>
</gene>
<keyword evidence="4" id="KW-0274">FAD</keyword>
<evidence type="ECO:0000259" key="9">
    <source>
        <dbReference type="Pfam" id="PF07992"/>
    </source>
</evidence>
<evidence type="ECO:0000259" key="8">
    <source>
        <dbReference type="Pfam" id="PF02852"/>
    </source>
</evidence>
<comment type="cofactor">
    <cofactor evidence="1">
        <name>FAD</name>
        <dbReference type="ChEBI" id="CHEBI:57692"/>
    </cofactor>
</comment>
<dbReference type="PATRIC" id="fig|1618.3.peg.1352"/>
<dbReference type="STRING" id="1618.IV36_GL001335"/>
<dbReference type="PRINTS" id="PR00368">
    <property type="entry name" value="FADPNR"/>
</dbReference>
<name>A0A0R2G5M5_9LACO</name>
<evidence type="ECO:0000256" key="1">
    <source>
        <dbReference type="ARBA" id="ARBA00001974"/>
    </source>
</evidence>
<keyword evidence="6" id="KW-0558">Oxidation</keyword>
<accession>A0A0R2G5M5</accession>
<dbReference type="EMBL" id="JQAR01000003">
    <property type="protein sequence ID" value="KRN32084.1"/>
    <property type="molecule type" value="Genomic_DNA"/>
</dbReference>
<dbReference type="InterPro" id="IPR050260">
    <property type="entry name" value="FAD-bd_OxRdtase"/>
</dbReference>
<dbReference type="InterPro" id="IPR023753">
    <property type="entry name" value="FAD/NAD-binding_dom"/>
</dbReference>
<dbReference type="InterPro" id="IPR016156">
    <property type="entry name" value="FAD/NAD-linked_Rdtase_dimer_sf"/>
</dbReference>
<evidence type="ECO:0000256" key="6">
    <source>
        <dbReference type="ARBA" id="ARBA00023097"/>
    </source>
</evidence>
<evidence type="ECO:0000256" key="4">
    <source>
        <dbReference type="ARBA" id="ARBA00022827"/>
    </source>
</evidence>
<protein>
    <submittedName>
        <fullName evidence="10">NADH oxidase</fullName>
    </submittedName>
</protein>
<reference evidence="10 11" key="1">
    <citation type="journal article" date="2015" name="Genome Announc.">
        <title>Expanding the biotechnology potential of lactobacilli through comparative genomics of 213 strains and associated genera.</title>
        <authorList>
            <person name="Sun Z."/>
            <person name="Harris H.M."/>
            <person name="McCann A."/>
            <person name="Guo C."/>
            <person name="Argimon S."/>
            <person name="Zhang W."/>
            <person name="Yang X."/>
            <person name="Jeffery I.B."/>
            <person name="Cooney J.C."/>
            <person name="Kagawa T.F."/>
            <person name="Liu W."/>
            <person name="Song Y."/>
            <person name="Salvetti E."/>
            <person name="Wrobel A."/>
            <person name="Rasinkangas P."/>
            <person name="Parkhill J."/>
            <person name="Rea M.C."/>
            <person name="O'Sullivan O."/>
            <person name="Ritari J."/>
            <person name="Douillard F.P."/>
            <person name="Paul Ross R."/>
            <person name="Yang R."/>
            <person name="Briner A.E."/>
            <person name="Felis G.E."/>
            <person name="de Vos W.M."/>
            <person name="Barrangou R."/>
            <person name="Klaenhammer T.R."/>
            <person name="Caufield P.W."/>
            <person name="Cui Y."/>
            <person name="Zhang H."/>
            <person name="O'Toole P.W."/>
        </authorList>
    </citation>
    <scope>NUCLEOTIDE SEQUENCE [LARGE SCALE GENOMIC DNA]</scope>
    <source>
        <strain evidence="10 11">ATCC 27304</strain>
    </source>
</reference>
<evidence type="ECO:0000256" key="2">
    <source>
        <dbReference type="ARBA" id="ARBA00009130"/>
    </source>
</evidence>
<dbReference type="RefSeq" id="WP_056990604.1">
    <property type="nucleotide sequence ID" value="NZ_JATAAJ010000005.1"/>
</dbReference>
<feature type="domain" description="Pyridine nucleotide-disulphide oxidoreductase dimerisation" evidence="8">
    <location>
        <begin position="330"/>
        <end position="430"/>
    </location>
</feature>
<dbReference type="SUPFAM" id="SSF55424">
    <property type="entry name" value="FAD/NAD-linked reductases, dimerisation (C-terminal) domain"/>
    <property type="match status" value="1"/>
</dbReference>
<dbReference type="Gene3D" id="3.50.50.60">
    <property type="entry name" value="FAD/NAD(P)-binding domain"/>
    <property type="match status" value="2"/>
</dbReference>
<dbReference type="Proteomes" id="UP000051727">
    <property type="component" value="Unassembled WGS sequence"/>
</dbReference>
<dbReference type="GO" id="GO:0016491">
    <property type="term" value="F:oxidoreductase activity"/>
    <property type="evidence" value="ECO:0007669"/>
    <property type="project" value="UniProtKB-KW"/>
</dbReference>
<comment type="similarity">
    <text evidence="2">Belongs to the class-III pyridine nucleotide-disulfide oxidoreductase family.</text>
</comment>
<organism evidence="10 11">
    <name type="scientific">Liquorilactobacillus mali</name>
    <dbReference type="NCBI Taxonomy" id="1618"/>
    <lineage>
        <taxon>Bacteria</taxon>
        <taxon>Bacillati</taxon>
        <taxon>Bacillota</taxon>
        <taxon>Bacilli</taxon>
        <taxon>Lactobacillales</taxon>
        <taxon>Lactobacillaceae</taxon>
        <taxon>Liquorilactobacillus</taxon>
    </lineage>
</organism>
<dbReference type="SUPFAM" id="SSF51905">
    <property type="entry name" value="FAD/NAD(P)-binding domain"/>
    <property type="match status" value="1"/>
</dbReference>
<dbReference type="PRINTS" id="PR00469">
    <property type="entry name" value="PNDRDTASEII"/>
</dbReference>
<feature type="domain" description="FAD/NAD(P)-binding" evidence="9">
    <location>
        <begin position="1"/>
        <end position="307"/>
    </location>
</feature>
<sequence length="461" mass="51484">MKVIIIGCTHAGLVAAREILKNHPETTLTIYERNNNFSFASDGIFLYLKKQVKDLADIFISSPKEIRQLGATVREMHNVLSVDTKKHQLRAVDMNTGDIINDTYDKLIVTTGANVRLPAIAGIDNRRVLVCKSYLQSKKIYELAQESPKIAIVGAGYVGVELAESLVTRKHGHKVDIFQSHGQILNNYFDTQISDMVEDLLKEHGITVHLNSDVSDFADESDSTVRLITSNGNFTEDMAVVCTGFVPNTRLFAGQLAVEKHGALLVNSYLQTSDPDVYAAGDCTVTHFNPTDKDIYFPLGTNAVRQGLLVAHNIYGHSSPYMGTQATSALKLFDHNFATTGLTLANAKRQGLNAFSVSYTDNWRPKYMPDKEPIMLTLVYDRNNRKILGLQLASKHDITLAVNVVSVAIQNRNTIDDLSFVDMFFQPNYSRPFNYLNLVAQKAVEQERQAGFNQPRYTHLY</sequence>
<dbReference type="InterPro" id="IPR004099">
    <property type="entry name" value="Pyr_nucl-diS_OxRdtase_dimer"/>
</dbReference>
<evidence type="ECO:0000313" key="11">
    <source>
        <dbReference type="Proteomes" id="UP000051727"/>
    </source>
</evidence>
<keyword evidence="3" id="KW-0285">Flavoprotein</keyword>
<dbReference type="Pfam" id="PF07992">
    <property type="entry name" value="Pyr_redox_2"/>
    <property type="match status" value="1"/>
</dbReference>
<comment type="caution">
    <text evidence="10">The sequence shown here is derived from an EMBL/GenBank/DDBJ whole genome shotgun (WGS) entry which is preliminary data.</text>
</comment>
<evidence type="ECO:0000313" key="10">
    <source>
        <dbReference type="EMBL" id="KRN32084.1"/>
    </source>
</evidence>
<dbReference type="Gene3D" id="3.30.390.30">
    <property type="match status" value="1"/>
</dbReference>
<evidence type="ECO:0000256" key="7">
    <source>
        <dbReference type="ARBA" id="ARBA00023284"/>
    </source>
</evidence>
<proteinExistence type="inferred from homology"/>
<dbReference type="PANTHER" id="PTHR43429:SF1">
    <property type="entry name" value="NAD(P)H SULFUR OXIDOREDUCTASE (COA-DEPENDENT)"/>
    <property type="match status" value="1"/>
</dbReference>
<evidence type="ECO:0000256" key="5">
    <source>
        <dbReference type="ARBA" id="ARBA00023002"/>
    </source>
</evidence>
<keyword evidence="7" id="KW-0676">Redox-active center</keyword>
<keyword evidence="5" id="KW-0560">Oxidoreductase</keyword>